<evidence type="ECO:0000313" key="3">
    <source>
        <dbReference type="Proteomes" id="UP000277928"/>
    </source>
</evidence>
<dbReference type="Proteomes" id="UP000277928">
    <property type="component" value="Unassembled WGS sequence"/>
</dbReference>
<protein>
    <submittedName>
        <fullName evidence="2">Uncharacterized protein</fullName>
    </submittedName>
</protein>
<keyword evidence="3" id="KW-1185">Reference proteome</keyword>
<name>A0A3P6UAU8_LITSI</name>
<proteinExistence type="predicted"/>
<reference evidence="2 3" key="1">
    <citation type="submission" date="2018-08" db="EMBL/GenBank/DDBJ databases">
        <authorList>
            <person name="Laetsch R D."/>
            <person name="Stevens L."/>
            <person name="Kumar S."/>
            <person name="Blaxter L. M."/>
        </authorList>
    </citation>
    <scope>NUCLEOTIDE SEQUENCE [LARGE SCALE GENOMIC DNA]</scope>
</reference>
<dbReference type="OrthoDB" id="10418813at2759"/>
<organism evidence="2 3">
    <name type="scientific">Litomosoides sigmodontis</name>
    <name type="common">Filarial nematode worm</name>
    <dbReference type="NCBI Taxonomy" id="42156"/>
    <lineage>
        <taxon>Eukaryota</taxon>
        <taxon>Metazoa</taxon>
        <taxon>Ecdysozoa</taxon>
        <taxon>Nematoda</taxon>
        <taxon>Chromadorea</taxon>
        <taxon>Rhabditida</taxon>
        <taxon>Spirurina</taxon>
        <taxon>Spiruromorpha</taxon>
        <taxon>Filarioidea</taxon>
        <taxon>Onchocercidae</taxon>
        <taxon>Litomosoides</taxon>
    </lineage>
</organism>
<gene>
    <name evidence="2" type="ORF">NLS_LOCUS8797</name>
</gene>
<evidence type="ECO:0000313" key="2">
    <source>
        <dbReference type="EMBL" id="VDK88700.1"/>
    </source>
</evidence>
<accession>A0A3P6UAU8</accession>
<evidence type="ECO:0000256" key="1">
    <source>
        <dbReference type="SAM" id="MobiDB-lite"/>
    </source>
</evidence>
<feature type="compositionally biased region" description="Basic and acidic residues" evidence="1">
    <location>
        <begin position="27"/>
        <end position="61"/>
    </location>
</feature>
<feature type="region of interest" description="Disordered" evidence="1">
    <location>
        <begin position="1"/>
        <end position="61"/>
    </location>
</feature>
<dbReference type="OMA" id="NNEMEDR"/>
<feature type="compositionally biased region" description="Basic residues" evidence="1">
    <location>
        <begin position="12"/>
        <end position="25"/>
    </location>
</feature>
<dbReference type="AlphaFoldDB" id="A0A3P6UAU8"/>
<sequence>MCFSKIWPHSQATKRRKKYCKKGKTFQKNEEKHHKSERKGDKSIEEKIKKESINEAGKEEKARQLLHRYNNQQEEDNKLNKLRLSYAHYQQHQKATYDRAVSPDNTLREITDDMPNIELKHVSSNETIYTNDELM</sequence>
<dbReference type="EMBL" id="UYRX01001205">
    <property type="protein sequence ID" value="VDK88700.1"/>
    <property type="molecule type" value="Genomic_DNA"/>
</dbReference>